<proteinExistence type="predicted"/>
<sequence length="87" mass="9861">MHPNTLTSLGTYHFPHSIRQLHTDPGHISGFADSEMRKYMKQTHGRITDTKNTDNFNHASFLSAASHTPYTALYNIDITNTLLHGHK</sequence>
<organism evidence="1 2">
    <name type="scientific">Portunus trituberculatus</name>
    <name type="common">Swimming crab</name>
    <name type="synonym">Neptunus trituberculatus</name>
    <dbReference type="NCBI Taxonomy" id="210409"/>
    <lineage>
        <taxon>Eukaryota</taxon>
        <taxon>Metazoa</taxon>
        <taxon>Ecdysozoa</taxon>
        <taxon>Arthropoda</taxon>
        <taxon>Crustacea</taxon>
        <taxon>Multicrustacea</taxon>
        <taxon>Malacostraca</taxon>
        <taxon>Eumalacostraca</taxon>
        <taxon>Eucarida</taxon>
        <taxon>Decapoda</taxon>
        <taxon>Pleocyemata</taxon>
        <taxon>Brachyura</taxon>
        <taxon>Eubrachyura</taxon>
        <taxon>Portunoidea</taxon>
        <taxon>Portunidae</taxon>
        <taxon>Portuninae</taxon>
        <taxon>Portunus</taxon>
    </lineage>
</organism>
<accession>A0A5B7KCB4</accession>
<evidence type="ECO:0000313" key="1">
    <source>
        <dbReference type="EMBL" id="MPD04297.1"/>
    </source>
</evidence>
<dbReference type="AlphaFoldDB" id="A0A5B7KCB4"/>
<protein>
    <submittedName>
        <fullName evidence="1">Uncharacterized protein</fullName>
    </submittedName>
</protein>
<dbReference type="Proteomes" id="UP000324222">
    <property type="component" value="Unassembled WGS sequence"/>
</dbReference>
<name>A0A5B7KCB4_PORTR</name>
<reference evidence="1 2" key="1">
    <citation type="submission" date="2019-05" db="EMBL/GenBank/DDBJ databases">
        <title>Another draft genome of Portunus trituberculatus and its Hox gene families provides insights of decapod evolution.</title>
        <authorList>
            <person name="Jeong J.-H."/>
            <person name="Song I."/>
            <person name="Kim S."/>
            <person name="Choi T."/>
            <person name="Kim D."/>
            <person name="Ryu S."/>
            <person name="Kim W."/>
        </authorList>
    </citation>
    <scope>NUCLEOTIDE SEQUENCE [LARGE SCALE GENOMIC DNA]</scope>
    <source>
        <tissue evidence="1">Muscle</tissue>
    </source>
</reference>
<keyword evidence="2" id="KW-1185">Reference proteome</keyword>
<dbReference type="EMBL" id="VSRR010140364">
    <property type="protein sequence ID" value="MPD04297.1"/>
    <property type="molecule type" value="Genomic_DNA"/>
</dbReference>
<gene>
    <name evidence="1" type="ORF">E2C01_099976</name>
</gene>
<comment type="caution">
    <text evidence="1">The sequence shown here is derived from an EMBL/GenBank/DDBJ whole genome shotgun (WGS) entry which is preliminary data.</text>
</comment>
<evidence type="ECO:0000313" key="2">
    <source>
        <dbReference type="Proteomes" id="UP000324222"/>
    </source>
</evidence>